<proteinExistence type="predicted"/>
<evidence type="ECO:0000256" key="8">
    <source>
        <dbReference type="PROSITE-ProRule" id="PRU00460"/>
    </source>
</evidence>
<evidence type="ECO:0000256" key="10">
    <source>
        <dbReference type="SAM" id="SignalP"/>
    </source>
</evidence>
<keyword evidence="7 8" id="KW-0424">Laminin EGF-like domain</keyword>
<reference evidence="14" key="3">
    <citation type="submission" date="2025-09" db="UniProtKB">
        <authorList>
            <consortium name="Ensembl"/>
        </authorList>
    </citation>
    <scope>IDENTIFICATION</scope>
</reference>
<feature type="domain" description="Laminin EGF-like" evidence="11">
    <location>
        <begin position="429"/>
        <end position="474"/>
    </location>
</feature>
<dbReference type="CDD" id="cd00055">
    <property type="entry name" value="EGF_Lam"/>
    <property type="match status" value="3"/>
</dbReference>
<evidence type="ECO:0000259" key="12">
    <source>
        <dbReference type="PROSITE" id="PS50189"/>
    </source>
</evidence>
<dbReference type="SUPFAM" id="SSF57196">
    <property type="entry name" value="EGF/Laminin"/>
    <property type="match status" value="3"/>
</dbReference>
<dbReference type="PANTHER" id="PTHR10574:SF419">
    <property type="entry name" value="LAMININ SUBUNIT ALPHA-3-RELATED"/>
    <property type="match status" value="1"/>
</dbReference>
<dbReference type="GeneTree" id="ENSGT00940000156615"/>
<dbReference type="SMART" id="SM00643">
    <property type="entry name" value="C345C"/>
    <property type="match status" value="1"/>
</dbReference>
<evidence type="ECO:0000256" key="7">
    <source>
        <dbReference type="ARBA" id="ARBA00023292"/>
    </source>
</evidence>
<dbReference type="GO" id="GO:0005576">
    <property type="term" value="C:extracellular region"/>
    <property type="evidence" value="ECO:0007669"/>
    <property type="project" value="UniProtKB-SubCell"/>
</dbReference>
<keyword evidence="9" id="KW-0472">Membrane</keyword>
<reference evidence="14" key="2">
    <citation type="submission" date="2025-08" db="UniProtKB">
        <authorList>
            <consortium name="Ensembl"/>
        </authorList>
    </citation>
    <scope>IDENTIFICATION</scope>
</reference>
<evidence type="ECO:0000259" key="11">
    <source>
        <dbReference type="PROSITE" id="PS50027"/>
    </source>
</evidence>
<dbReference type="PROSITE" id="PS51117">
    <property type="entry name" value="LAMININ_NTER"/>
    <property type="match status" value="1"/>
</dbReference>
<evidence type="ECO:0008006" key="16">
    <source>
        <dbReference type="Google" id="ProtNLM"/>
    </source>
</evidence>
<dbReference type="SMART" id="SM00136">
    <property type="entry name" value="LamNT"/>
    <property type="match status" value="1"/>
</dbReference>
<dbReference type="Ensembl" id="ENSPNAT00000036851.2">
    <property type="protein sequence ID" value="ENSPNAP00000031625.2"/>
    <property type="gene ID" value="ENSPNAG00000019079.2"/>
</dbReference>
<comment type="subcellular location">
    <subcellularLocation>
        <location evidence="1">Secreted</location>
    </subcellularLocation>
</comment>
<reference evidence="14 15" key="1">
    <citation type="submission" date="2020-10" db="EMBL/GenBank/DDBJ databases">
        <title>Pygocentrus nattereri (red-bellied piranha) genome, fPygNat1, primary haplotype.</title>
        <authorList>
            <person name="Myers G."/>
            <person name="Meyer A."/>
            <person name="Karagic N."/>
            <person name="Pippel M."/>
            <person name="Winkler S."/>
            <person name="Tracey A."/>
            <person name="Wood J."/>
            <person name="Formenti G."/>
            <person name="Howe K."/>
            <person name="Fedrigo O."/>
            <person name="Jarvis E.D."/>
        </authorList>
    </citation>
    <scope>NUCLEOTIDE SEQUENCE [LARGE SCALE GENOMIC DNA]</scope>
</reference>
<dbReference type="OMA" id="AQDQLMI"/>
<dbReference type="InterPro" id="IPR008211">
    <property type="entry name" value="Laminin_N"/>
</dbReference>
<dbReference type="GO" id="GO:0070831">
    <property type="term" value="P:basement membrane assembly"/>
    <property type="evidence" value="ECO:0007669"/>
    <property type="project" value="TreeGrafter"/>
</dbReference>
<dbReference type="Gene3D" id="2.60.120.260">
    <property type="entry name" value="Galactose-binding domain-like"/>
    <property type="match status" value="1"/>
</dbReference>
<dbReference type="GO" id="GO:0009887">
    <property type="term" value="P:animal organ morphogenesis"/>
    <property type="evidence" value="ECO:0007669"/>
    <property type="project" value="TreeGrafter"/>
</dbReference>
<evidence type="ECO:0000256" key="4">
    <source>
        <dbReference type="ARBA" id="ARBA00022737"/>
    </source>
</evidence>
<feature type="domain" description="NTR" evidence="12">
    <location>
        <begin position="516"/>
        <end position="637"/>
    </location>
</feature>
<name>A0A3B4E783_PYGNA</name>
<keyword evidence="6" id="KW-0325">Glycoprotein</keyword>
<dbReference type="SMART" id="SM00180">
    <property type="entry name" value="EGF_Lam"/>
    <property type="match status" value="3"/>
</dbReference>
<dbReference type="GO" id="GO:0048514">
    <property type="term" value="P:blood vessel morphogenesis"/>
    <property type="evidence" value="ECO:0007669"/>
    <property type="project" value="Ensembl"/>
</dbReference>
<dbReference type="Pfam" id="PF00055">
    <property type="entry name" value="Laminin_N"/>
    <property type="match status" value="1"/>
</dbReference>
<dbReference type="InterPro" id="IPR002049">
    <property type="entry name" value="LE_dom"/>
</dbReference>
<dbReference type="InterPro" id="IPR050440">
    <property type="entry name" value="Laminin/Netrin_ECM"/>
</dbReference>
<dbReference type="GO" id="GO:0034446">
    <property type="term" value="P:substrate adhesion-dependent cell spreading"/>
    <property type="evidence" value="ECO:0007669"/>
    <property type="project" value="TreeGrafter"/>
</dbReference>
<dbReference type="STRING" id="42514.ENSPNAP00000031625"/>
<evidence type="ECO:0000313" key="15">
    <source>
        <dbReference type="Proteomes" id="UP001501920"/>
    </source>
</evidence>
<feature type="chain" id="PRO_5043366203" description="Netrin-1" evidence="10">
    <location>
        <begin position="22"/>
        <end position="638"/>
    </location>
</feature>
<dbReference type="PROSITE" id="PS50027">
    <property type="entry name" value="EGF_LAM_2"/>
    <property type="match status" value="2"/>
</dbReference>
<comment type="caution">
    <text evidence="8">Lacks conserved residue(s) required for the propagation of feature annotation.</text>
</comment>
<keyword evidence="5 8" id="KW-1015">Disulfide bond</keyword>
<keyword evidence="9" id="KW-0812">Transmembrane</keyword>
<dbReference type="InterPro" id="IPR018933">
    <property type="entry name" value="Netrin_module_non-TIMP"/>
</dbReference>
<protein>
    <recommendedName>
        <fullName evidence="16">Netrin-1</fullName>
    </recommendedName>
</protein>
<keyword evidence="4" id="KW-0677">Repeat</keyword>
<dbReference type="Pfam" id="PF01759">
    <property type="entry name" value="NTR"/>
    <property type="match status" value="1"/>
</dbReference>
<feature type="signal peptide" evidence="10">
    <location>
        <begin position="1"/>
        <end position="21"/>
    </location>
</feature>
<dbReference type="PROSITE" id="PS50189">
    <property type="entry name" value="NTR"/>
    <property type="match status" value="1"/>
</dbReference>
<feature type="disulfide bond" evidence="8">
    <location>
        <begin position="396"/>
        <end position="405"/>
    </location>
</feature>
<dbReference type="SUPFAM" id="SSF50242">
    <property type="entry name" value="TIMP-like"/>
    <property type="match status" value="1"/>
</dbReference>
<dbReference type="FunFam" id="2.60.120.260:FF:000173">
    <property type="entry name" value="Netrin 4"/>
    <property type="match status" value="1"/>
</dbReference>
<keyword evidence="3 10" id="KW-0732">Signal</keyword>
<evidence type="ECO:0000256" key="9">
    <source>
        <dbReference type="SAM" id="Phobius"/>
    </source>
</evidence>
<keyword evidence="2" id="KW-0964">Secreted</keyword>
<dbReference type="Gene3D" id="2.10.25.10">
    <property type="entry name" value="Laminin"/>
    <property type="match status" value="2"/>
</dbReference>
<dbReference type="OrthoDB" id="9855268at2759"/>
<evidence type="ECO:0000256" key="3">
    <source>
        <dbReference type="ARBA" id="ARBA00022729"/>
    </source>
</evidence>
<feature type="disulfide bond" evidence="8">
    <location>
        <begin position="448"/>
        <end position="457"/>
    </location>
</feature>
<dbReference type="PANTHER" id="PTHR10574">
    <property type="entry name" value="NETRIN/LAMININ-RELATED"/>
    <property type="match status" value="1"/>
</dbReference>
<dbReference type="GO" id="GO:0016477">
    <property type="term" value="P:cell migration"/>
    <property type="evidence" value="ECO:0007669"/>
    <property type="project" value="TreeGrafter"/>
</dbReference>
<dbReference type="GO" id="GO:0009888">
    <property type="term" value="P:tissue development"/>
    <property type="evidence" value="ECO:0007669"/>
    <property type="project" value="TreeGrafter"/>
</dbReference>
<dbReference type="Gene3D" id="2.170.300.10">
    <property type="entry name" value="Tie2 ligand-binding domain superfamily"/>
    <property type="match status" value="1"/>
</dbReference>
<feature type="domain" description="Laminin EGF-like" evidence="11">
    <location>
        <begin position="367"/>
        <end position="428"/>
    </location>
</feature>
<feature type="domain" description="Laminin N-terminal" evidence="13">
    <location>
        <begin position="24"/>
        <end position="244"/>
    </location>
</feature>
<accession>A0A3B4E783</accession>
<dbReference type="AlphaFoldDB" id="A0A3B4E783"/>
<keyword evidence="15" id="KW-1185">Reference proteome</keyword>
<dbReference type="Pfam" id="PF00053">
    <property type="entry name" value="EGF_laminin"/>
    <property type="match status" value="3"/>
</dbReference>
<organism evidence="14 15">
    <name type="scientific">Pygocentrus nattereri</name>
    <name type="common">Red-bellied piranha</name>
    <dbReference type="NCBI Taxonomy" id="42514"/>
    <lineage>
        <taxon>Eukaryota</taxon>
        <taxon>Metazoa</taxon>
        <taxon>Chordata</taxon>
        <taxon>Craniata</taxon>
        <taxon>Vertebrata</taxon>
        <taxon>Euteleostomi</taxon>
        <taxon>Actinopterygii</taxon>
        <taxon>Neopterygii</taxon>
        <taxon>Teleostei</taxon>
        <taxon>Ostariophysi</taxon>
        <taxon>Characiformes</taxon>
        <taxon>Characoidei</taxon>
        <taxon>Pygocentrus</taxon>
    </lineage>
</organism>
<evidence type="ECO:0000256" key="6">
    <source>
        <dbReference type="ARBA" id="ARBA00023180"/>
    </source>
</evidence>
<dbReference type="InterPro" id="IPR001134">
    <property type="entry name" value="Netrin_domain"/>
</dbReference>
<keyword evidence="9" id="KW-1133">Transmembrane helix</keyword>
<evidence type="ECO:0000256" key="1">
    <source>
        <dbReference type="ARBA" id="ARBA00004613"/>
    </source>
</evidence>
<evidence type="ECO:0000259" key="13">
    <source>
        <dbReference type="PROSITE" id="PS51117"/>
    </source>
</evidence>
<dbReference type="Gene3D" id="2.40.50.120">
    <property type="match status" value="1"/>
</dbReference>
<dbReference type="GO" id="GO:0043256">
    <property type="term" value="C:laminin complex"/>
    <property type="evidence" value="ECO:0007669"/>
    <property type="project" value="TreeGrafter"/>
</dbReference>
<evidence type="ECO:0000256" key="5">
    <source>
        <dbReference type="ARBA" id="ARBA00023157"/>
    </source>
</evidence>
<dbReference type="FunFam" id="2.10.25.10:FF:000090">
    <property type="entry name" value="laminin subunit alpha"/>
    <property type="match status" value="1"/>
</dbReference>
<evidence type="ECO:0000313" key="14">
    <source>
        <dbReference type="Ensembl" id="ENSPNAP00000031625.2"/>
    </source>
</evidence>
<dbReference type="Proteomes" id="UP001501920">
    <property type="component" value="Chromosome 2"/>
</dbReference>
<dbReference type="GO" id="GO:0007411">
    <property type="term" value="P:axon guidance"/>
    <property type="evidence" value="ECO:0007669"/>
    <property type="project" value="TreeGrafter"/>
</dbReference>
<dbReference type="InterPro" id="IPR008993">
    <property type="entry name" value="TIMP-like_OB-fold"/>
</dbReference>
<feature type="transmembrane region" description="Helical" evidence="9">
    <location>
        <begin position="315"/>
        <end position="338"/>
    </location>
</feature>
<sequence>MMDRWTVLLVLVCGGPHWVRSGCENRVCNPRMGNLAVGRHLRTNTQCGSASPEHFCNYDEDSCVQQCGVCDPMVAEQAHLPSAMTDSPFRRPPTWWQSAQGVVTEVLQLDLEVEFYFTHLIVIFRSPRPAAMVLERSRDFGQTWSTLRLYARNCSEQFGTEDGRRCTEKYSSARPCSGGEVIYRTLSPWDTLDPYGLAARAELGITNFRMRLLQPQQCPCQLKEGSASLPTAPYAIYDLILKGACLCHGHSDQCVPASGYQLTSHRGHHVVHGKCVCRHHTAGDHCERCNRLYNDRPWKPANSLTGESHQCASKFLNLLFFFLSPFPAYLIFSFFLFIRNTFCQLYQTGFYRLSLRPMTTTECCTVCKCNGHAESCHFDVSVWLRSGQRTGGVCHCLHNTEGQRCQQCQRGFYRHPDRAPTASDSCTPCACHRVGAVNCNPSNGKCTCKPGVASPLCDQCKPGYWGFSDYGCRPCHCAGDCDPYTGDCVAGPDVDQSSTLFRVEELFSALTVPEKCVCKQQSLGNSKLFCTMKYSYALKVKVLAAHDKGSHAEVDVKVLKVLWSRSILRLTQGTLTLYPESWTSRGCTCPVLYPGEEYLVAGHENVKKGRLLVNTKSLVKPWRASLSHRVLQLRAKCN</sequence>
<gene>
    <name evidence="14" type="primary">NTN4</name>
</gene>
<evidence type="ECO:0000256" key="2">
    <source>
        <dbReference type="ARBA" id="ARBA00022525"/>
    </source>
</evidence>